<keyword evidence="3" id="KW-0687">Ribonucleoprotein</keyword>
<protein>
    <recommendedName>
        <fullName evidence="5">Large ribosomal subunit protein uL15/eL18 domain-containing protein</fullName>
    </recommendedName>
</protein>
<dbReference type="PANTHER" id="PTHR12934:SF11">
    <property type="entry name" value="LARGE RIBOSOMAL SUBUNIT PROTEIN UL15M"/>
    <property type="match status" value="1"/>
</dbReference>
<keyword evidence="2" id="KW-0689">Ribosomal protein</keyword>
<dbReference type="InterPro" id="IPR036227">
    <property type="entry name" value="Ribosomal_uL15/eL18_sf"/>
</dbReference>
<evidence type="ECO:0000313" key="6">
    <source>
        <dbReference type="EMBL" id="GAI13330.1"/>
    </source>
</evidence>
<evidence type="ECO:0000259" key="5">
    <source>
        <dbReference type="Pfam" id="PF00828"/>
    </source>
</evidence>
<sequence length="148" mass="16882">MQLHQLKPKHKLKKKKRVGRGGKRGTYSGRGLKGQRSRAGRKFKPAIRGLIKRYPKLRGYKFKIIRPKPAVVNIEILEKKFKAADTVTPKVLIEKRLIRRIKGRLPKVKILGTRAQRKGKLTKKLIIEGCQVSKSAREEIEKAGGTIK</sequence>
<evidence type="ECO:0000256" key="2">
    <source>
        <dbReference type="ARBA" id="ARBA00022980"/>
    </source>
</evidence>
<dbReference type="Gene3D" id="3.100.10.10">
    <property type="match status" value="1"/>
</dbReference>
<gene>
    <name evidence="6" type="ORF">S06H3_13258</name>
</gene>
<evidence type="ECO:0000256" key="4">
    <source>
        <dbReference type="SAM" id="MobiDB-lite"/>
    </source>
</evidence>
<dbReference type="GO" id="GO:0003735">
    <property type="term" value="F:structural constituent of ribosome"/>
    <property type="evidence" value="ECO:0007669"/>
    <property type="project" value="InterPro"/>
</dbReference>
<dbReference type="EMBL" id="BARV01006468">
    <property type="protein sequence ID" value="GAI13330.1"/>
    <property type="molecule type" value="Genomic_DNA"/>
</dbReference>
<organism evidence="6">
    <name type="scientific">marine sediment metagenome</name>
    <dbReference type="NCBI Taxonomy" id="412755"/>
    <lineage>
        <taxon>unclassified sequences</taxon>
        <taxon>metagenomes</taxon>
        <taxon>ecological metagenomes</taxon>
    </lineage>
</organism>
<evidence type="ECO:0000256" key="3">
    <source>
        <dbReference type="ARBA" id="ARBA00023274"/>
    </source>
</evidence>
<dbReference type="PANTHER" id="PTHR12934">
    <property type="entry name" value="50S RIBOSOMAL PROTEIN L15"/>
    <property type="match status" value="1"/>
</dbReference>
<name>X1MF63_9ZZZZ</name>
<dbReference type="GO" id="GO:0022625">
    <property type="term" value="C:cytosolic large ribosomal subunit"/>
    <property type="evidence" value="ECO:0007669"/>
    <property type="project" value="TreeGrafter"/>
</dbReference>
<feature type="domain" description="Large ribosomal subunit protein uL15/eL18" evidence="5">
    <location>
        <begin position="72"/>
        <end position="147"/>
    </location>
</feature>
<comment type="similarity">
    <text evidence="1">Belongs to the universal ribosomal protein uL15 family.</text>
</comment>
<feature type="region of interest" description="Disordered" evidence="4">
    <location>
        <begin position="1"/>
        <end position="40"/>
    </location>
</feature>
<evidence type="ECO:0000256" key="1">
    <source>
        <dbReference type="ARBA" id="ARBA00007320"/>
    </source>
</evidence>
<proteinExistence type="inferred from homology"/>
<reference evidence="6" key="1">
    <citation type="journal article" date="2014" name="Front. Microbiol.">
        <title>High frequency of phylogenetically diverse reductive dehalogenase-homologous genes in deep subseafloor sedimentary metagenomes.</title>
        <authorList>
            <person name="Kawai M."/>
            <person name="Futagami T."/>
            <person name="Toyoda A."/>
            <person name="Takaki Y."/>
            <person name="Nishi S."/>
            <person name="Hori S."/>
            <person name="Arai W."/>
            <person name="Tsubouchi T."/>
            <person name="Morono Y."/>
            <person name="Uchiyama I."/>
            <person name="Ito T."/>
            <person name="Fujiyama A."/>
            <person name="Inagaki F."/>
            <person name="Takami H."/>
        </authorList>
    </citation>
    <scope>NUCLEOTIDE SEQUENCE</scope>
    <source>
        <strain evidence="6">Expedition CK06-06</strain>
    </source>
</reference>
<dbReference type="InterPro" id="IPR030878">
    <property type="entry name" value="Ribosomal_uL15"/>
</dbReference>
<dbReference type="InterPro" id="IPR021131">
    <property type="entry name" value="Ribosomal_uL15/eL18"/>
</dbReference>
<dbReference type="HAMAP" id="MF_01341">
    <property type="entry name" value="Ribosomal_uL15"/>
    <property type="match status" value="1"/>
</dbReference>
<feature type="compositionally biased region" description="Basic residues" evidence="4">
    <location>
        <begin position="1"/>
        <end position="23"/>
    </location>
</feature>
<dbReference type="SUPFAM" id="SSF52080">
    <property type="entry name" value="Ribosomal proteins L15p and L18e"/>
    <property type="match status" value="1"/>
</dbReference>
<dbReference type="AlphaFoldDB" id="X1MF63"/>
<comment type="caution">
    <text evidence="6">The sequence shown here is derived from an EMBL/GenBank/DDBJ whole genome shotgun (WGS) entry which is preliminary data.</text>
</comment>
<accession>X1MF63</accession>
<dbReference type="GO" id="GO:0006412">
    <property type="term" value="P:translation"/>
    <property type="evidence" value="ECO:0007669"/>
    <property type="project" value="InterPro"/>
</dbReference>
<dbReference type="Pfam" id="PF00828">
    <property type="entry name" value="Ribosomal_L27A"/>
    <property type="match status" value="1"/>
</dbReference>
<dbReference type="InterPro" id="IPR005749">
    <property type="entry name" value="Ribosomal_uL15_bac-type"/>
</dbReference>